<keyword evidence="3" id="KW-1185">Reference proteome</keyword>
<comment type="caution">
    <text evidence="2">The sequence shown here is derived from an EMBL/GenBank/DDBJ whole genome shotgun (WGS) entry which is preliminary data.</text>
</comment>
<accession>A0ABD0Q946</accession>
<evidence type="ECO:0000313" key="3">
    <source>
        <dbReference type="Proteomes" id="UP001529510"/>
    </source>
</evidence>
<dbReference type="PANTHER" id="PTHR23101:SF126">
    <property type="entry name" value="RAB5 GDP_GTP EXCHANGE FACTOR"/>
    <property type="match status" value="1"/>
</dbReference>
<gene>
    <name evidence="2" type="ORF">M9458_022158</name>
</gene>
<dbReference type="AlphaFoldDB" id="A0ABD0Q946"/>
<reference evidence="2 3" key="1">
    <citation type="submission" date="2024-05" db="EMBL/GenBank/DDBJ databases">
        <title>Genome sequencing and assembly of Indian major carp, Cirrhinus mrigala (Hamilton, 1822).</title>
        <authorList>
            <person name="Mohindra V."/>
            <person name="Chowdhury L.M."/>
            <person name="Lal K."/>
            <person name="Jena J.K."/>
        </authorList>
    </citation>
    <scope>NUCLEOTIDE SEQUENCE [LARGE SCALE GENOMIC DNA]</scope>
    <source>
        <strain evidence="2">CM1030</strain>
        <tissue evidence="2">Blood</tissue>
    </source>
</reference>
<name>A0ABD0Q946_CIRMR</name>
<evidence type="ECO:0000256" key="1">
    <source>
        <dbReference type="SAM" id="MobiDB-lite"/>
    </source>
</evidence>
<dbReference type="PANTHER" id="PTHR23101">
    <property type="entry name" value="RAB GDP/GTP EXCHANGE FACTOR"/>
    <property type="match status" value="1"/>
</dbReference>
<dbReference type="Proteomes" id="UP001529510">
    <property type="component" value="Unassembled WGS sequence"/>
</dbReference>
<proteinExistence type="predicted"/>
<dbReference type="InterPro" id="IPR045046">
    <property type="entry name" value="Vps9-like"/>
</dbReference>
<feature type="non-terminal residue" evidence="2">
    <location>
        <position position="1"/>
    </location>
</feature>
<sequence length="133" mass="15015">CCAVAFIEKLDAQSLNLSPEDFERYMSGQASPRRQDDPAAWPQNSSRVNPALSQIHHNLKLLSNLDKRQQQVIEGAQNLQTELAEWQDSVAREVQEILERYPLEIKPRGSAIDAENVENDRLPPPLQPQVFAG</sequence>
<organism evidence="2 3">
    <name type="scientific">Cirrhinus mrigala</name>
    <name type="common">Mrigala</name>
    <dbReference type="NCBI Taxonomy" id="683832"/>
    <lineage>
        <taxon>Eukaryota</taxon>
        <taxon>Metazoa</taxon>
        <taxon>Chordata</taxon>
        <taxon>Craniata</taxon>
        <taxon>Vertebrata</taxon>
        <taxon>Euteleostomi</taxon>
        <taxon>Actinopterygii</taxon>
        <taxon>Neopterygii</taxon>
        <taxon>Teleostei</taxon>
        <taxon>Ostariophysi</taxon>
        <taxon>Cypriniformes</taxon>
        <taxon>Cyprinidae</taxon>
        <taxon>Labeoninae</taxon>
        <taxon>Labeonini</taxon>
        <taxon>Cirrhinus</taxon>
    </lineage>
</organism>
<feature type="region of interest" description="Disordered" evidence="1">
    <location>
        <begin position="112"/>
        <end position="133"/>
    </location>
</feature>
<protein>
    <submittedName>
        <fullName evidence="2">Uncharacterized protein</fullName>
    </submittedName>
</protein>
<evidence type="ECO:0000313" key="2">
    <source>
        <dbReference type="EMBL" id="KAL0182783.1"/>
    </source>
</evidence>
<dbReference type="EMBL" id="JAMKFB020000010">
    <property type="protein sequence ID" value="KAL0182783.1"/>
    <property type="molecule type" value="Genomic_DNA"/>
</dbReference>
<feature type="region of interest" description="Disordered" evidence="1">
    <location>
        <begin position="26"/>
        <end position="46"/>
    </location>
</feature>